<dbReference type="EMBL" id="FOFG01000027">
    <property type="protein sequence ID" value="SER58654.1"/>
    <property type="molecule type" value="Genomic_DNA"/>
</dbReference>
<dbReference type="GO" id="GO:0019058">
    <property type="term" value="P:viral life cycle"/>
    <property type="evidence" value="ECO:0007669"/>
    <property type="project" value="InterPro"/>
</dbReference>
<proteinExistence type="predicted"/>
<evidence type="ECO:0000313" key="2">
    <source>
        <dbReference type="Proteomes" id="UP000199647"/>
    </source>
</evidence>
<dbReference type="Pfam" id="PF02831">
    <property type="entry name" value="gpW"/>
    <property type="match status" value="1"/>
</dbReference>
<accession>A0A1H9QDX0</accession>
<protein>
    <submittedName>
        <fullName evidence="1">GpW protein</fullName>
    </submittedName>
</protein>
<sequence length="75" mass="8115">MADLMTLQGWLAEAQVAYHKLLTGQATVSVSYEGKSVSFSQADKTDLQAYITSLQNQVAAAQGIRVRRGPINLGF</sequence>
<gene>
    <name evidence="1" type="ORF">SAMN05216548_12721</name>
</gene>
<keyword evidence="2" id="KW-1185">Reference proteome</keyword>
<reference evidence="1 2" key="1">
    <citation type="submission" date="2016-10" db="EMBL/GenBank/DDBJ databases">
        <authorList>
            <person name="de Groot N.N."/>
        </authorList>
    </citation>
    <scope>NUCLEOTIDE SEQUENCE [LARGE SCALE GENOMIC DNA]</scope>
    <source>
        <strain evidence="1 2">A52C2</strain>
    </source>
</reference>
<evidence type="ECO:0000313" key="1">
    <source>
        <dbReference type="EMBL" id="SER58654.1"/>
    </source>
</evidence>
<name>A0A1H9QDX0_9HYPH</name>
<dbReference type="SUPFAM" id="SSF64210">
    <property type="entry name" value="Head-to-tail joining protein W, gpW"/>
    <property type="match status" value="1"/>
</dbReference>
<dbReference type="RefSeq" id="WP_238858440.1">
    <property type="nucleotide sequence ID" value="NZ_FOFG01000027.1"/>
</dbReference>
<dbReference type="Proteomes" id="UP000199647">
    <property type="component" value="Unassembled WGS sequence"/>
</dbReference>
<dbReference type="AlphaFoldDB" id="A0A1H9QDX0"/>
<organism evidence="1 2">
    <name type="scientific">Faunimonas pinastri</name>
    <dbReference type="NCBI Taxonomy" id="1855383"/>
    <lineage>
        <taxon>Bacteria</taxon>
        <taxon>Pseudomonadati</taxon>
        <taxon>Pseudomonadota</taxon>
        <taxon>Alphaproteobacteria</taxon>
        <taxon>Hyphomicrobiales</taxon>
        <taxon>Afifellaceae</taxon>
        <taxon>Faunimonas</taxon>
    </lineage>
</organism>
<dbReference type="InterPro" id="IPR004174">
    <property type="entry name" value="GpW"/>
</dbReference>
<dbReference type="Gene3D" id="3.30.1580.10">
    <property type="entry name" value="Head-to-tail joining protein W"/>
    <property type="match status" value="1"/>
</dbReference>
<dbReference type="STRING" id="1855383.SAMN05216548_12721"/>
<dbReference type="InterPro" id="IPR036626">
    <property type="entry name" value="GpW_sf"/>
</dbReference>